<evidence type="ECO:0000256" key="6">
    <source>
        <dbReference type="ARBA" id="ARBA00022842"/>
    </source>
</evidence>
<proteinExistence type="inferred from homology"/>
<feature type="binding site" evidence="11">
    <location>
        <position position="305"/>
    </location>
    <ligand>
        <name>substrate</name>
    </ligand>
</feature>
<dbReference type="GO" id="GO:0006096">
    <property type="term" value="P:glycolytic process"/>
    <property type="evidence" value="ECO:0007669"/>
    <property type="project" value="UniProtKB-UniRule"/>
</dbReference>
<evidence type="ECO:0000256" key="8">
    <source>
        <dbReference type="ARBA" id="ARBA00023239"/>
    </source>
</evidence>
<feature type="binding site" evidence="9">
    <location>
        <position position="187"/>
    </location>
    <ligand>
        <name>(2R)-2-phosphoglycerate</name>
        <dbReference type="ChEBI" id="CHEBI:58289"/>
    </ligand>
</feature>
<dbReference type="GO" id="GO:0004634">
    <property type="term" value="F:phosphopyruvate hydratase activity"/>
    <property type="evidence" value="ECO:0007669"/>
    <property type="project" value="UniProtKB-UniRule"/>
</dbReference>
<feature type="binding site" evidence="9">
    <location>
        <position position="385"/>
    </location>
    <ligand>
        <name>(2R)-2-phosphoglycerate</name>
        <dbReference type="ChEBI" id="CHEBI:58289"/>
    </ligand>
</feature>
<dbReference type="PIRSF" id="PIRSF001400">
    <property type="entry name" value="Enolase"/>
    <property type="match status" value="1"/>
</dbReference>
<feature type="binding site" evidence="11">
    <location>
        <position position="188"/>
    </location>
    <ligand>
        <name>substrate</name>
    </ligand>
</feature>
<dbReference type="EC" id="4.2.1.11" evidence="3 9"/>
<dbReference type="SMART" id="SM01193">
    <property type="entry name" value="Enolase_N"/>
    <property type="match status" value="1"/>
</dbReference>
<dbReference type="PANTHER" id="PTHR11902:SF1">
    <property type="entry name" value="ENOLASE"/>
    <property type="match status" value="1"/>
</dbReference>
<keyword evidence="7 9" id="KW-0324">Glycolysis</keyword>
<dbReference type="InterPro" id="IPR029017">
    <property type="entry name" value="Enolase-like_N"/>
</dbReference>
<reference evidence="15 16" key="1">
    <citation type="journal article" date="2015" name="Nature">
        <title>rRNA introns, odd ribosomes, and small enigmatic genomes across a large radiation of phyla.</title>
        <authorList>
            <person name="Brown C.T."/>
            <person name="Hug L.A."/>
            <person name="Thomas B.C."/>
            <person name="Sharon I."/>
            <person name="Castelle C.J."/>
            <person name="Singh A."/>
            <person name="Wilkins M.J."/>
            <person name="Williams K.H."/>
            <person name="Banfield J.F."/>
        </authorList>
    </citation>
    <scope>NUCLEOTIDE SEQUENCE [LARGE SCALE GENOMIC DNA]</scope>
</reference>
<dbReference type="GO" id="GO:0009986">
    <property type="term" value="C:cell surface"/>
    <property type="evidence" value="ECO:0007669"/>
    <property type="project" value="UniProtKB-SubCell"/>
</dbReference>
<feature type="binding site" evidence="9">
    <location>
        <position position="386"/>
    </location>
    <ligand>
        <name>(2R)-2-phosphoglycerate</name>
        <dbReference type="ChEBI" id="CHEBI:58289"/>
    </ligand>
</feature>
<keyword evidence="8 9" id="KW-0456">Lyase</keyword>
<dbReference type="SUPFAM" id="SSF51604">
    <property type="entry name" value="Enolase C-terminal domain-like"/>
    <property type="match status" value="1"/>
</dbReference>
<evidence type="ECO:0000256" key="1">
    <source>
        <dbReference type="ARBA" id="ARBA00005031"/>
    </source>
</evidence>
<comment type="cofactor">
    <cofactor evidence="12">
        <name>Mg(2+)</name>
        <dbReference type="ChEBI" id="CHEBI:18420"/>
    </cofactor>
    <text evidence="12">Mg(2+) is required for catalysis and for stabilizing the dimer.</text>
</comment>
<evidence type="ECO:0000256" key="12">
    <source>
        <dbReference type="PIRSR" id="PIRSR001400-3"/>
    </source>
</evidence>
<dbReference type="Proteomes" id="UP000033907">
    <property type="component" value="Unassembled WGS sequence"/>
</dbReference>
<evidence type="ECO:0000256" key="11">
    <source>
        <dbReference type="PIRSR" id="PIRSR001400-2"/>
    </source>
</evidence>
<evidence type="ECO:0000313" key="16">
    <source>
        <dbReference type="Proteomes" id="UP000033907"/>
    </source>
</evidence>
<dbReference type="InterPro" id="IPR020809">
    <property type="entry name" value="Enolase_CS"/>
</dbReference>
<comment type="similarity">
    <text evidence="2 9">Belongs to the enolase family.</text>
</comment>
<organism evidence="15 16">
    <name type="scientific">Candidatus Nomurabacteria bacterium GW2011_GWF2_43_24</name>
    <dbReference type="NCBI Taxonomy" id="1618778"/>
    <lineage>
        <taxon>Bacteria</taxon>
        <taxon>Candidatus Nomuraibacteriota</taxon>
    </lineage>
</organism>
<feature type="binding site" evidence="9 12">
    <location>
        <position position="305"/>
    </location>
    <ligand>
        <name>Mg(2+)</name>
        <dbReference type="ChEBI" id="CHEBI:18420"/>
    </ligand>
</feature>
<dbReference type="GO" id="GO:0000015">
    <property type="term" value="C:phosphopyruvate hydratase complex"/>
    <property type="evidence" value="ECO:0007669"/>
    <property type="project" value="InterPro"/>
</dbReference>
<comment type="subcellular location">
    <subcellularLocation>
        <location evidence="9">Cytoplasm</location>
    </subcellularLocation>
    <subcellularLocation>
        <location evidence="9">Secreted</location>
    </subcellularLocation>
    <subcellularLocation>
        <location evidence="9">Cell surface</location>
    </subcellularLocation>
    <text evidence="9">Fractions of enolase are present in both the cytoplasm and on the cell surface.</text>
</comment>
<feature type="binding site" evidence="11">
    <location>
        <position position="407"/>
    </location>
    <ligand>
        <name>substrate</name>
    </ligand>
</feature>
<dbReference type="AlphaFoldDB" id="A0A0G1EMH8"/>
<dbReference type="Pfam" id="PF00113">
    <property type="entry name" value="Enolase_C"/>
    <property type="match status" value="1"/>
</dbReference>
<feature type="binding site" evidence="9 12">
    <location>
        <position position="331"/>
    </location>
    <ligand>
        <name>Mg(2+)</name>
        <dbReference type="ChEBI" id="CHEBI:18420"/>
    </ligand>
</feature>
<evidence type="ECO:0000313" key="15">
    <source>
        <dbReference type="EMBL" id="KKT11013.1"/>
    </source>
</evidence>
<dbReference type="SFLD" id="SFLDF00002">
    <property type="entry name" value="enolase"/>
    <property type="match status" value="1"/>
</dbReference>
<dbReference type="InterPro" id="IPR000941">
    <property type="entry name" value="Enolase"/>
</dbReference>
<feature type="active site" description="Proton acceptor" evidence="9 10">
    <location>
        <position position="356"/>
    </location>
</feature>
<evidence type="ECO:0000256" key="3">
    <source>
        <dbReference type="ARBA" id="ARBA00012058"/>
    </source>
</evidence>
<comment type="cofactor">
    <cofactor evidence="9">
        <name>Mg(2+)</name>
        <dbReference type="ChEBI" id="CHEBI:18420"/>
    </cofactor>
    <text evidence="9">Binds a second Mg(2+) ion via substrate during catalysis.</text>
</comment>
<evidence type="ECO:0000256" key="10">
    <source>
        <dbReference type="PIRSR" id="PIRSR001400-1"/>
    </source>
</evidence>
<dbReference type="PATRIC" id="fig|1618778.3.peg.573"/>
<dbReference type="SFLD" id="SFLDG00178">
    <property type="entry name" value="enolase"/>
    <property type="match status" value="1"/>
</dbReference>
<dbReference type="InterPro" id="IPR020810">
    <property type="entry name" value="Enolase_C"/>
</dbReference>
<feature type="domain" description="Enolase C-terminal TIM barrel" evidence="13">
    <location>
        <begin position="161"/>
        <end position="441"/>
    </location>
</feature>
<evidence type="ECO:0000259" key="13">
    <source>
        <dbReference type="SMART" id="SM01192"/>
    </source>
</evidence>
<keyword evidence="9 12" id="KW-0479">Metal-binding</keyword>
<dbReference type="HAMAP" id="MF_00318">
    <property type="entry name" value="Enolase"/>
    <property type="match status" value="1"/>
</dbReference>
<evidence type="ECO:0000256" key="5">
    <source>
        <dbReference type="ARBA" id="ARBA00022525"/>
    </source>
</evidence>
<sequence length="442" mass="48510">MALQSSCPINKIFAEEISDSRGNPTIKVTAWAGSISGSFSVPSGASTGIHEAHELRDEDGNPPSPNGFGRARGVKNAIEKVNKIIAPALLGQDIFNQKEIDRIMLELDGTYNKDNLGGNAIIGASIACAKTAAKISGKEVFEYLRILTNIKPSLRPDSRQARKVPYLFMNLLEGGKHVHNGLGLAFQEYLIVPETENVQEAVDIGIKIQEGLKKILKASGDEAIESGDEGGFAPKTNDIKTPLKYLTEAVNKNNLQDQVRLALDTAASSFYARGTYKINGKNIPKEELGEIYDSLVKEFNLLSIEDPFEEEDFESFGGLKNKNKGLLIVGDDLTVSNQTLLKKAIEKGSINAIIIKPNQIGTLTETLETMKLAREHDIELIVSHRSGETDDDFIADLAFAFNCFGLKAGSPLKPERMVKYERLIQISNLLLTQFIYGRRKKT</sequence>
<evidence type="ECO:0000256" key="4">
    <source>
        <dbReference type="ARBA" id="ARBA00017068"/>
    </source>
</evidence>
<dbReference type="SMART" id="SM01192">
    <property type="entry name" value="Enolase_C"/>
    <property type="match status" value="1"/>
</dbReference>
<comment type="pathway">
    <text evidence="1 9">Carbohydrate degradation; glycolysis; pyruvate from D-glyceraldehyde 3-phosphate: step 4/5.</text>
</comment>
<comment type="function">
    <text evidence="9">Catalyzes the reversible conversion of 2-phosphoglycerate (2-PG) into phosphoenolpyruvate (PEP). It is essential for the degradation of carbohydrates via glycolysis.</text>
</comment>
<evidence type="ECO:0000256" key="7">
    <source>
        <dbReference type="ARBA" id="ARBA00023152"/>
    </source>
</evidence>
<comment type="caution">
    <text evidence="15">The sequence shown here is derived from an EMBL/GenBank/DDBJ whole genome shotgun (WGS) entry which is preliminary data.</text>
</comment>
<feature type="active site" description="Proton donor" evidence="9 10">
    <location>
        <position position="229"/>
    </location>
</feature>
<evidence type="ECO:0000256" key="9">
    <source>
        <dbReference type="HAMAP-Rule" id="MF_00318"/>
    </source>
</evidence>
<feature type="domain" description="Enolase N-terminal" evidence="14">
    <location>
        <begin position="9"/>
        <end position="144"/>
    </location>
</feature>
<feature type="binding site" evidence="11">
    <location>
        <begin position="383"/>
        <end position="386"/>
    </location>
    <ligand>
        <name>substrate</name>
    </ligand>
</feature>
<evidence type="ECO:0000259" key="14">
    <source>
        <dbReference type="SMART" id="SM01193"/>
    </source>
</evidence>
<dbReference type="Gene3D" id="3.20.20.120">
    <property type="entry name" value="Enolase-like C-terminal domain"/>
    <property type="match status" value="1"/>
</dbReference>
<feature type="binding site" evidence="11">
    <location>
        <position position="331"/>
    </location>
    <ligand>
        <name>substrate</name>
    </ligand>
</feature>
<dbReference type="InterPro" id="IPR036849">
    <property type="entry name" value="Enolase-like_C_sf"/>
</dbReference>
<dbReference type="Pfam" id="PF03952">
    <property type="entry name" value="Enolase_N"/>
    <property type="match status" value="1"/>
</dbReference>
<dbReference type="GO" id="GO:0005576">
    <property type="term" value="C:extracellular region"/>
    <property type="evidence" value="ECO:0007669"/>
    <property type="project" value="UniProtKB-SubCell"/>
</dbReference>
<dbReference type="PANTHER" id="PTHR11902">
    <property type="entry name" value="ENOLASE"/>
    <property type="match status" value="1"/>
</dbReference>
<feature type="binding site" evidence="9 12">
    <location>
        <position position="264"/>
    </location>
    <ligand>
        <name>Mg(2+)</name>
        <dbReference type="ChEBI" id="CHEBI:18420"/>
    </ligand>
</feature>
<dbReference type="UniPathway" id="UPA00109">
    <property type="reaction ID" value="UER00187"/>
</dbReference>
<feature type="binding site" evidence="11">
    <location>
        <position position="177"/>
    </location>
    <ligand>
        <name>substrate</name>
    </ligand>
</feature>
<keyword evidence="9" id="KW-0963">Cytoplasm</keyword>
<dbReference type="GO" id="GO:0000287">
    <property type="term" value="F:magnesium ion binding"/>
    <property type="evidence" value="ECO:0007669"/>
    <property type="project" value="UniProtKB-UniRule"/>
</dbReference>
<dbReference type="Gene3D" id="3.30.390.10">
    <property type="entry name" value="Enolase-like, N-terminal domain"/>
    <property type="match status" value="1"/>
</dbReference>
<accession>A0A0G1EMH8</accession>
<name>A0A0G1EMH8_9BACT</name>
<keyword evidence="5 9" id="KW-0964">Secreted</keyword>
<dbReference type="SFLD" id="SFLDS00001">
    <property type="entry name" value="Enolase"/>
    <property type="match status" value="1"/>
</dbReference>
<comment type="catalytic activity">
    <reaction evidence="9">
        <text>(2R)-2-phosphoglycerate = phosphoenolpyruvate + H2O</text>
        <dbReference type="Rhea" id="RHEA:10164"/>
        <dbReference type="ChEBI" id="CHEBI:15377"/>
        <dbReference type="ChEBI" id="CHEBI:58289"/>
        <dbReference type="ChEBI" id="CHEBI:58702"/>
        <dbReference type="EC" id="4.2.1.11"/>
    </reaction>
</comment>
<dbReference type="EMBL" id="LCGH01000009">
    <property type="protein sequence ID" value="KKT11013.1"/>
    <property type="molecule type" value="Genomic_DNA"/>
</dbReference>
<dbReference type="PROSITE" id="PS00164">
    <property type="entry name" value="ENOLASE"/>
    <property type="match status" value="1"/>
</dbReference>
<dbReference type="PRINTS" id="PR00148">
    <property type="entry name" value="ENOLASE"/>
</dbReference>
<keyword evidence="6 9" id="KW-0460">Magnesium</keyword>
<dbReference type="SUPFAM" id="SSF54826">
    <property type="entry name" value="Enolase N-terminal domain-like"/>
    <property type="match status" value="1"/>
</dbReference>
<gene>
    <name evidence="9" type="primary">eno</name>
    <name evidence="15" type="ORF">UV91_C0009G0020</name>
</gene>
<feature type="binding site" evidence="9">
    <location>
        <position position="407"/>
    </location>
    <ligand>
        <name>(2R)-2-phosphoglycerate</name>
        <dbReference type="ChEBI" id="CHEBI:58289"/>
    </ligand>
</feature>
<protein>
    <recommendedName>
        <fullName evidence="4 9">Enolase</fullName>
        <ecNumber evidence="3 9">4.2.1.11</ecNumber>
    </recommendedName>
    <alternativeName>
        <fullName evidence="9">2-phospho-D-glycerate hydro-lyase</fullName>
    </alternativeName>
    <alternativeName>
        <fullName evidence="9">2-phosphoglycerate dehydratase</fullName>
    </alternativeName>
</protein>
<evidence type="ECO:0000256" key="2">
    <source>
        <dbReference type="ARBA" id="ARBA00009604"/>
    </source>
</evidence>
<feature type="binding site" evidence="9">
    <location>
        <position position="356"/>
    </location>
    <ligand>
        <name>(2R)-2-phosphoglycerate</name>
        <dbReference type="ChEBI" id="CHEBI:58289"/>
    </ligand>
</feature>
<dbReference type="InterPro" id="IPR020811">
    <property type="entry name" value="Enolase_N"/>
</dbReference>